<evidence type="ECO:0000313" key="2">
    <source>
        <dbReference type="Proteomes" id="UP000224634"/>
    </source>
</evidence>
<keyword evidence="2" id="KW-1185">Reference proteome</keyword>
<comment type="caution">
    <text evidence="1">The sequence shown here is derived from an EMBL/GenBank/DDBJ whole genome shotgun (WGS) entry which is preliminary data.</text>
</comment>
<protein>
    <submittedName>
        <fullName evidence="1">Uncharacterized protein</fullName>
    </submittedName>
</protein>
<proteinExistence type="predicted"/>
<reference evidence="1 2" key="1">
    <citation type="submission" date="2017-10" db="EMBL/GenBank/DDBJ databases">
        <title>Comparative genomics in systemic dimorphic fungi from Ajellomycetaceae.</title>
        <authorList>
            <person name="Munoz J.F."/>
            <person name="Mcewen J.G."/>
            <person name="Clay O.K."/>
            <person name="Cuomo C.A."/>
        </authorList>
    </citation>
    <scope>NUCLEOTIDE SEQUENCE [LARGE SCALE GENOMIC DNA]</scope>
    <source>
        <strain evidence="1 2">UAMH7299</strain>
    </source>
</reference>
<dbReference type="AlphaFoldDB" id="A0A2B7XPK8"/>
<gene>
    <name evidence="1" type="ORF">AJ80_07494</name>
</gene>
<dbReference type="Proteomes" id="UP000224634">
    <property type="component" value="Unassembled WGS sequence"/>
</dbReference>
<name>A0A2B7XPK8_POLH7</name>
<organism evidence="1 2">
    <name type="scientific">Polytolypa hystricis (strain UAMH7299)</name>
    <dbReference type="NCBI Taxonomy" id="1447883"/>
    <lineage>
        <taxon>Eukaryota</taxon>
        <taxon>Fungi</taxon>
        <taxon>Dikarya</taxon>
        <taxon>Ascomycota</taxon>
        <taxon>Pezizomycotina</taxon>
        <taxon>Eurotiomycetes</taxon>
        <taxon>Eurotiomycetidae</taxon>
        <taxon>Onygenales</taxon>
        <taxon>Onygenales incertae sedis</taxon>
        <taxon>Polytolypa</taxon>
    </lineage>
</organism>
<sequence>MTVNVYSNPRECCDALHGSIQKPIPPLILSMRLPPHDAFEILEPPQEAPPSPPPIRPGNLSGPLGFLQMIEELMQQAGMRFPLEYAVSWRVRSVKETPPKFSVARALRAFLYKFLIAATRLRWHVDDSEQKRTPNRGTPDSRKSLVVKRRNGYEFEFEVA</sequence>
<accession>A0A2B7XPK8</accession>
<evidence type="ECO:0000313" key="1">
    <source>
        <dbReference type="EMBL" id="PGH10548.1"/>
    </source>
</evidence>
<dbReference type="EMBL" id="PDNA01000145">
    <property type="protein sequence ID" value="PGH10548.1"/>
    <property type="molecule type" value="Genomic_DNA"/>
</dbReference>